<evidence type="ECO:0000313" key="2">
    <source>
        <dbReference type="EMBL" id="GAA4474269.1"/>
    </source>
</evidence>
<organism evidence="2 3">
    <name type="scientific">Rhodococcus olei</name>
    <dbReference type="NCBI Taxonomy" id="2161675"/>
    <lineage>
        <taxon>Bacteria</taxon>
        <taxon>Bacillati</taxon>
        <taxon>Actinomycetota</taxon>
        <taxon>Actinomycetes</taxon>
        <taxon>Mycobacteriales</taxon>
        <taxon>Nocardiaceae</taxon>
        <taxon>Rhodococcus</taxon>
    </lineage>
</organism>
<dbReference type="CDD" id="cd12108">
    <property type="entry name" value="Hr-like"/>
    <property type="match status" value="1"/>
</dbReference>
<protein>
    <recommendedName>
        <fullName evidence="1">Hemerythrin-like domain-containing protein</fullName>
    </recommendedName>
</protein>
<gene>
    <name evidence="2" type="ORF">GCM10023094_09540</name>
</gene>
<feature type="domain" description="Hemerythrin-like" evidence="1">
    <location>
        <begin position="116"/>
        <end position="249"/>
    </location>
</feature>
<dbReference type="Proteomes" id="UP001501183">
    <property type="component" value="Unassembled WGS sequence"/>
</dbReference>
<evidence type="ECO:0000313" key="3">
    <source>
        <dbReference type="Proteomes" id="UP001501183"/>
    </source>
</evidence>
<comment type="caution">
    <text evidence="2">The sequence shown here is derived from an EMBL/GenBank/DDBJ whole genome shotgun (WGS) entry which is preliminary data.</text>
</comment>
<sequence length="323" mass="34522">MPAIAAYPVWTADSVNAAASTRGTALVVAVAGVVAVVVGMDGSLLGRPSRSPYGPIVGRKPGGATATAANCGGSVGVAWLGAGRCAAQAGCVPNTPILEVNMKVVSPTTQSRPDVNEMVVIHRAFRREFTALPKLIRAVAEGDTARAALVAEHLTLILDGLHMHHTGEDAVLWPLLQVRAAPSTALVETMQHQHELVDGRTEEVRTQSGVWAQAPTSIGGEQLAQLVDDLAAALFEHLELEEREILPLVSRHITGEEWQSLGDHGRDAMSTRQLPLMFGAILEEADADERGRMLAQLPAPVRLILRTMGARQYRRYITRVRAA</sequence>
<name>A0ABP8NXS1_9NOCA</name>
<keyword evidence="3" id="KW-1185">Reference proteome</keyword>
<evidence type="ECO:0000259" key="1">
    <source>
        <dbReference type="Pfam" id="PF01814"/>
    </source>
</evidence>
<dbReference type="EMBL" id="BAABFB010000023">
    <property type="protein sequence ID" value="GAA4474269.1"/>
    <property type="molecule type" value="Genomic_DNA"/>
</dbReference>
<dbReference type="Gene3D" id="1.20.120.520">
    <property type="entry name" value="nmb1532 protein domain like"/>
    <property type="match status" value="1"/>
</dbReference>
<dbReference type="Pfam" id="PF01814">
    <property type="entry name" value="Hemerythrin"/>
    <property type="match status" value="1"/>
</dbReference>
<proteinExistence type="predicted"/>
<reference evidence="3" key="1">
    <citation type="journal article" date="2019" name="Int. J. Syst. Evol. Microbiol.">
        <title>The Global Catalogue of Microorganisms (GCM) 10K type strain sequencing project: providing services to taxonomists for standard genome sequencing and annotation.</title>
        <authorList>
            <consortium name="The Broad Institute Genomics Platform"/>
            <consortium name="The Broad Institute Genome Sequencing Center for Infectious Disease"/>
            <person name="Wu L."/>
            <person name="Ma J."/>
        </authorList>
    </citation>
    <scope>NUCLEOTIDE SEQUENCE [LARGE SCALE GENOMIC DNA]</scope>
    <source>
        <strain evidence="3">JCM 32206</strain>
    </source>
</reference>
<dbReference type="InterPro" id="IPR012312">
    <property type="entry name" value="Hemerythrin-like"/>
</dbReference>
<accession>A0ABP8NXS1</accession>